<dbReference type="GO" id="GO:0000723">
    <property type="term" value="P:telomere maintenance"/>
    <property type="evidence" value="ECO:0007669"/>
    <property type="project" value="TreeGrafter"/>
</dbReference>
<evidence type="ECO:0000259" key="6">
    <source>
        <dbReference type="PROSITE" id="PS51190"/>
    </source>
</evidence>
<accession>A0AAD9UHY7</accession>
<proteinExistence type="predicted"/>
<evidence type="ECO:0000256" key="2">
    <source>
        <dbReference type="ARBA" id="ARBA00022527"/>
    </source>
</evidence>
<dbReference type="PANTHER" id="PTHR11139:SF69">
    <property type="entry name" value="SERINE_THREONINE-PROTEIN KINASE ATR"/>
    <property type="match status" value="1"/>
</dbReference>
<keyword evidence="3" id="KW-0227">DNA damage</keyword>
<dbReference type="Proteomes" id="UP001209878">
    <property type="component" value="Unassembled WGS sequence"/>
</dbReference>
<evidence type="ECO:0000256" key="1">
    <source>
        <dbReference type="ARBA" id="ARBA00004123"/>
    </source>
</evidence>
<keyword evidence="8" id="KW-1185">Reference proteome</keyword>
<dbReference type="PROSITE" id="PS51190">
    <property type="entry name" value="FATC"/>
    <property type="match status" value="1"/>
</dbReference>
<dbReference type="Pfam" id="PF00454">
    <property type="entry name" value="PI3_PI4_kinase"/>
    <property type="match status" value="1"/>
</dbReference>
<dbReference type="InterPro" id="IPR036940">
    <property type="entry name" value="PI3/4_kinase_cat_sf"/>
</dbReference>
<dbReference type="Pfam" id="PF02260">
    <property type="entry name" value="FATC"/>
    <property type="match status" value="1"/>
</dbReference>
<evidence type="ECO:0000256" key="3">
    <source>
        <dbReference type="ARBA" id="ARBA00022763"/>
    </source>
</evidence>
<dbReference type="GO" id="GO:0005694">
    <property type="term" value="C:chromosome"/>
    <property type="evidence" value="ECO:0007669"/>
    <property type="project" value="TreeGrafter"/>
</dbReference>
<gene>
    <name evidence="7" type="ORF">NP493_91g01022</name>
</gene>
<protein>
    <recommendedName>
        <fullName evidence="9">Non-specific serine/threonine protein kinase</fullName>
    </recommendedName>
</protein>
<dbReference type="GO" id="GO:0004674">
    <property type="term" value="F:protein serine/threonine kinase activity"/>
    <property type="evidence" value="ECO:0007669"/>
    <property type="project" value="UniProtKB-KW"/>
</dbReference>
<keyword evidence="2" id="KW-0418">Kinase</keyword>
<dbReference type="SMART" id="SM01343">
    <property type="entry name" value="FATC"/>
    <property type="match status" value="1"/>
</dbReference>
<dbReference type="SMART" id="SM00146">
    <property type="entry name" value="PI3Kc"/>
    <property type="match status" value="1"/>
</dbReference>
<organism evidence="7 8">
    <name type="scientific">Ridgeia piscesae</name>
    <name type="common">Tubeworm</name>
    <dbReference type="NCBI Taxonomy" id="27915"/>
    <lineage>
        <taxon>Eukaryota</taxon>
        <taxon>Metazoa</taxon>
        <taxon>Spiralia</taxon>
        <taxon>Lophotrochozoa</taxon>
        <taxon>Annelida</taxon>
        <taxon>Polychaeta</taxon>
        <taxon>Sedentaria</taxon>
        <taxon>Canalipalpata</taxon>
        <taxon>Sabellida</taxon>
        <taxon>Siboglinidae</taxon>
        <taxon>Ridgeia</taxon>
    </lineage>
</organism>
<dbReference type="GO" id="GO:0000077">
    <property type="term" value="P:DNA damage checkpoint signaling"/>
    <property type="evidence" value="ECO:0007669"/>
    <property type="project" value="TreeGrafter"/>
</dbReference>
<keyword evidence="2" id="KW-0808">Transferase</keyword>
<dbReference type="Gene3D" id="1.10.1070.11">
    <property type="entry name" value="Phosphatidylinositol 3-/4-kinase, catalytic domain"/>
    <property type="match status" value="1"/>
</dbReference>
<comment type="caution">
    <text evidence="7">The sequence shown here is derived from an EMBL/GenBank/DDBJ whole genome shotgun (WGS) entry which is preliminary data.</text>
</comment>
<dbReference type="EMBL" id="JAODUO010000090">
    <property type="protein sequence ID" value="KAK2190030.1"/>
    <property type="molecule type" value="Genomic_DNA"/>
</dbReference>
<keyword evidence="2" id="KW-0723">Serine/threonine-protein kinase</keyword>
<dbReference type="InterPro" id="IPR000403">
    <property type="entry name" value="PI3/4_kinase_cat_dom"/>
</dbReference>
<dbReference type="InterPro" id="IPR003152">
    <property type="entry name" value="FATC_dom"/>
</dbReference>
<sequence>MSMVGYILGLGDRHGENILLDSTIGDCVHVDFNCLFNKGETFDYPEVVPFRLTHNMVEAMGPMGYEGIFRRSCEVTMRVMRDQSDPLMSVLKTFIYDPLVEWSKPARGRAALESGEIRNEKAQTHVNNIESRLKGILKNKMKPRGLPLSVEGQVNHLIKEATSEGNLASMYIGWAAYM</sequence>
<dbReference type="AlphaFoldDB" id="A0AAD9UHY7"/>
<feature type="domain" description="FATC" evidence="6">
    <location>
        <begin position="146"/>
        <end position="178"/>
    </location>
</feature>
<evidence type="ECO:0008006" key="9">
    <source>
        <dbReference type="Google" id="ProtNLM"/>
    </source>
</evidence>
<dbReference type="GO" id="GO:0005634">
    <property type="term" value="C:nucleus"/>
    <property type="evidence" value="ECO:0007669"/>
    <property type="project" value="UniProtKB-SubCell"/>
</dbReference>
<dbReference type="SUPFAM" id="SSF56112">
    <property type="entry name" value="Protein kinase-like (PK-like)"/>
    <property type="match status" value="1"/>
</dbReference>
<dbReference type="PANTHER" id="PTHR11139">
    <property type="entry name" value="ATAXIA TELANGIECTASIA MUTATED ATM -RELATED"/>
    <property type="match status" value="1"/>
</dbReference>
<evidence type="ECO:0000313" key="8">
    <source>
        <dbReference type="Proteomes" id="UP001209878"/>
    </source>
</evidence>
<dbReference type="InterPro" id="IPR050517">
    <property type="entry name" value="DDR_Repair_Kinase"/>
</dbReference>
<dbReference type="InterPro" id="IPR011009">
    <property type="entry name" value="Kinase-like_dom_sf"/>
</dbReference>
<dbReference type="GO" id="GO:0006281">
    <property type="term" value="P:DNA repair"/>
    <property type="evidence" value="ECO:0007669"/>
    <property type="project" value="TreeGrafter"/>
</dbReference>
<feature type="domain" description="PI3K/PI4K catalytic" evidence="5">
    <location>
        <begin position="1"/>
        <end position="148"/>
    </location>
</feature>
<evidence type="ECO:0000259" key="5">
    <source>
        <dbReference type="PROSITE" id="PS50290"/>
    </source>
</evidence>
<comment type="subcellular location">
    <subcellularLocation>
        <location evidence="1">Nucleus</location>
    </subcellularLocation>
</comment>
<dbReference type="PROSITE" id="PS50290">
    <property type="entry name" value="PI3_4_KINASE_3"/>
    <property type="match status" value="1"/>
</dbReference>
<keyword evidence="4" id="KW-0539">Nucleus</keyword>
<name>A0AAD9UHY7_RIDPI</name>
<evidence type="ECO:0000313" key="7">
    <source>
        <dbReference type="EMBL" id="KAK2190030.1"/>
    </source>
</evidence>
<reference evidence="7" key="1">
    <citation type="journal article" date="2023" name="Mol. Biol. Evol.">
        <title>Third-Generation Sequencing Reveals the Adaptive Role of the Epigenome in Three Deep-Sea Polychaetes.</title>
        <authorList>
            <person name="Perez M."/>
            <person name="Aroh O."/>
            <person name="Sun Y."/>
            <person name="Lan Y."/>
            <person name="Juniper S.K."/>
            <person name="Young C.R."/>
            <person name="Angers B."/>
            <person name="Qian P.Y."/>
        </authorList>
    </citation>
    <scope>NUCLEOTIDE SEQUENCE</scope>
    <source>
        <strain evidence="7">R07B-5</strain>
    </source>
</reference>
<evidence type="ECO:0000256" key="4">
    <source>
        <dbReference type="ARBA" id="ARBA00023242"/>
    </source>
</evidence>